<proteinExistence type="predicted"/>
<accession>A0A915ISP7</accession>
<dbReference type="Proteomes" id="UP000887565">
    <property type="component" value="Unplaced"/>
</dbReference>
<keyword evidence="1" id="KW-1185">Reference proteome</keyword>
<evidence type="ECO:0000313" key="2">
    <source>
        <dbReference type="WBParaSite" id="nRc.2.0.1.t16895-RA"/>
    </source>
</evidence>
<dbReference type="AlphaFoldDB" id="A0A915ISP7"/>
<dbReference type="WBParaSite" id="nRc.2.0.1.t16895-RA">
    <property type="protein sequence ID" value="nRc.2.0.1.t16895-RA"/>
    <property type="gene ID" value="nRc.2.0.1.g16895"/>
</dbReference>
<evidence type="ECO:0000313" key="1">
    <source>
        <dbReference type="Proteomes" id="UP000887565"/>
    </source>
</evidence>
<protein>
    <submittedName>
        <fullName evidence="2">Uncharacterized protein</fullName>
    </submittedName>
</protein>
<organism evidence="1 2">
    <name type="scientific">Romanomermis culicivorax</name>
    <name type="common">Nematode worm</name>
    <dbReference type="NCBI Taxonomy" id="13658"/>
    <lineage>
        <taxon>Eukaryota</taxon>
        <taxon>Metazoa</taxon>
        <taxon>Ecdysozoa</taxon>
        <taxon>Nematoda</taxon>
        <taxon>Enoplea</taxon>
        <taxon>Dorylaimia</taxon>
        <taxon>Mermithida</taxon>
        <taxon>Mermithoidea</taxon>
        <taxon>Mermithidae</taxon>
        <taxon>Romanomermis</taxon>
    </lineage>
</organism>
<name>A0A915ISP7_ROMCU</name>
<sequence>MKYDINPAMTPAPFHGCGFRKNDVSTVSIWVNLLRQTVPVAQVLSKNPHIKLAYAAAAAVGFTTVLKAPPPTIVFVTPPPPQVPALIDELLADLAGIIGGLTITVAGPPDDELVYREKDAEKFCISKRKRQ</sequence>
<reference evidence="2" key="1">
    <citation type="submission" date="2022-11" db="UniProtKB">
        <authorList>
            <consortium name="WormBaseParasite"/>
        </authorList>
    </citation>
    <scope>IDENTIFICATION</scope>
</reference>